<proteinExistence type="predicted"/>
<dbReference type="Proteomes" id="UP000265520">
    <property type="component" value="Unassembled WGS sequence"/>
</dbReference>
<organism evidence="1 2">
    <name type="scientific">Trifolium medium</name>
    <dbReference type="NCBI Taxonomy" id="97028"/>
    <lineage>
        <taxon>Eukaryota</taxon>
        <taxon>Viridiplantae</taxon>
        <taxon>Streptophyta</taxon>
        <taxon>Embryophyta</taxon>
        <taxon>Tracheophyta</taxon>
        <taxon>Spermatophyta</taxon>
        <taxon>Magnoliopsida</taxon>
        <taxon>eudicotyledons</taxon>
        <taxon>Gunneridae</taxon>
        <taxon>Pentapetalae</taxon>
        <taxon>rosids</taxon>
        <taxon>fabids</taxon>
        <taxon>Fabales</taxon>
        <taxon>Fabaceae</taxon>
        <taxon>Papilionoideae</taxon>
        <taxon>50 kb inversion clade</taxon>
        <taxon>NPAAA clade</taxon>
        <taxon>Hologalegina</taxon>
        <taxon>IRL clade</taxon>
        <taxon>Trifolieae</taxon>
        <taxon>Trifolium</taxon>
    </lineage>
</organism>
<feature type="non-terminal residue" evidence="1">
    <location>
        <position position="70"/>
    </location>
</feature>
<dbReference type="AlphaFoldDB" id="A0A392TKR9"/>
<name>A0A392TKR9_9FABA</name>
<comment type="caution">
    <text evidence="1">The sequence shown here is derived from an EMBL/GenBank/DDBJ whole genome shotgun (WGS) entry which is preliminary data.</text>
</comment>
<protein>
    <submittedName>
        <fullName evidence="1">Uncharacterized protein</fullName>
    </submittedName>
</protein>
<reference evidence="1 2" key="1">
    <citation type="journal article" date="2018" name="Front. Plant Sci.">
        <title>Red Clover (Trifolium pratense) and Zigzag Clover (T. medium) - A Picture of Genomic Similarities and Differences.</title>
        <authorList>
            <person name="Dluhosova J."/>
            <person name="Istvanek J."/>
            <person name="Nedelnik J."/>
            <person name="Repkova J."/>
        </authorList>
    </citation>
    <scope>NUCLEOTIDE SEQUENCE [LARGE SCALE GENOMIC DNA]</scope>
    <source>
        <strain evidence="2">cv. 10/8</strain>
        <tissue evidence="1">Leaf</tissue>
    </source>
</reference>
<accession>A0A392TKR9</accession>
<evidence type="ECO:0000313" key="2">
    <source>
        <dbReference type="Proteomes" id="UP000265520"/>
    </source>
</evidence>
<sequence length="70" mass="7995">MLDTSYPRVSMAFRNVDSCPRCISSFDNYVEVFNSVFQTFYALDPNVLTLVHRLNWWSSLTAGVVDAVLD</sequence>
<keyword evidence="2" id="KW-1185">Reference proteome</keyword>
<dbReference type="EMBL" id="LXQA010586894">
    <property type="protein sequence ID" value="MCI60720.1"/>
    <property type="molecule type" value="Genomic_DNA"/>
</dbReference>
<evidence type="ECO:0000313" key="1">
    <source>
        <dbReference type="EMBL" id="MCI60720.1"/>
    </source>
</evidence>